<dbReference type="GO" id="GO:0016887">
    <property type="term" value="F:ATP hydrolysis activity"/>
    <property type="evidence" value="ECO:0007669"/>
    <property type="project" value="InterPro"/>
</dbReference>
<comment type="caution">
    <text evidence="7">The sequence shown here is derived from an EMBL/GenBank/DDBJ whole genome shotgun (WGS) entry which is preliminary data.</text>
</comment>
<dbReference type="GO" id="GO:0016020">
    <property type="term" value="C:membrane"/>
    <property type="evidence" value="ECO:0007669"/>
    <property type="project" value="InterPro"/>
</dbReference>
<feature type="compositionally biased region" description="Basic and acidic residues" evidence="5">
    <location>
        <begin position="251"/>
        <end position="268"/>
    </location>
</feature>
<dbReference type="Proteomes" id="UP000598633">
    <property type="component" value="Unassembled WGS sequence"/>
</dbReference>
<dbReference type="GO" id="GO:0140359">
    <property type="term" value="F:ABC-type transporter activity"/>
    <property type="evidence" value="ECO:0007669"/>
    <property type="project" value="InterPro"/>
</dbReference>
<evidence type="ECO:0000256" key="4">
    <source>
        <dbReference type="ARBA" id="ARBA00022840"/>
    </source>
</evidence>
<dbReference type="CDD" id="cd03220">
    <property type="entry name" value="ABC_KpsT_Wzt"/>
    <property type="match status" value="1"/>
</dbReference>
<evidence type="ECO:0000256" key="2">
    <source>
        <dbReference type="ARBA" id="ARBA00022448"/>
    </source>
</evidence>
<dbReference type="PANTHER" id="PTHR46743">
    <property type="entry name" value="TEICHOIC ACIDS EXPORT ATP-BINDING PROTEIN TAGH"/>
    <property type="match status" value="1"/>
</dbReference>
<reference evidence="7 8" key="1">
    <citation type="submission" date="2020-08" db="EMBL/GenBank/DDBJ databases">
        <title>Acidobacteriota in marine sediments use diverse sulfur dissimilation pathways.</title>
        <authorList>
            <person name="Wasmund K."/>
        </authorList>
    </citation>
    <scope>NUCLEOTIDE SEQUENCE [LARGE SCALE GENOMIC DNA]</scope>
    <source>
        <strain evidence="7">MAG AM3-A</strain>
    </source>
</reference>
<protein>
    <submittedName>
        <fullName evidence="7">ABC transporter ATP-binding protein</fullName>
    </submittedName>
</protein>
<evidence type="ECO:0000313" key="7">
    <source>
        <dbReference type="EMBL" id="MBD3870206.1"/>
    </source>
</evidence>
<dbReference type="PANTHER" id="PTHR46743:SF2">
    <property type="entry name" value="TEICHOIC ACIDS EXPORT ATP-BINDING PROTEIN TAGH"/>
    <property type="match status" value="1"/>
</dbReference>
<keyword evidence="2" id="KW-0813">Transport</keyword>
<evidence type="ECO:0000256" key="5">
    <source>
        <dbReference type="SAM" id="MobiDB-lite"/>
    </source>
</evidence>
<sequence>MKGSIRFSNVRKAFRWRGSRSPHETIKGAFFHRKTRRRRTSREQFVALDGIDLEVTTGEAVALIGPNGSGKSTLLKLIGGILKPTSGTVEVTGRVTALIEVGAGFHPEISGRENVVINGMLLGLGRREIEERMQEIVDFADIGPFIDQPVKIYSSGMYVRLGFAVAVAADPDILLIDEVLAVGDEAFTRRCLDRLARMRQRGVTMVLVSHDLDLVTSFADRALYLDRGGIVTEGPADAVAARYRSDAAGGSRRDDPPQPAREDDDKTRWGNGNVEIDTVELLVGGKRSRLVAGGSPCSLRIRYSVNEPMEDFVFGVAWHRSDGTQVSGHNTDLAGFEPLRLATDGEVCCEYDSLQLAPGEYLVDVAIHARNGLAYDYWCDALKVRVTSEVEWPGVWSPPHRWRSTGPEWRIGDEFRRATSIEHDE</sequence>
<organism evidence="7 8">
    <name type="scientific">Candidatus Sulfomarinibacter kjeldsenii</name>
    <dbReference type="NCBI Taxonomy" id="2885994"/>
    <lineage>
        <taxon>Bacteria</taxon>
        <taxon>Pseudomonadati</taxon>
        <taxon>Acidobacteriota</taxon>
        <taxon>Thermoanaerobaculia</taxon>
        <taxon>Thermoanaerobaculales</taxon>
        <taxon>Candidatus Sulfomarinibacteraceae</taxon>
        <taxon>Candidatus Sulfomarinibacter</taxon>
    </lineage>
</organism>
<gene>
    <name evidence="7" type="ORF">IFJ97_02465</name>
</gene>
<feature type="domain" description="ABC transporter" evidence="6">
    <location>
        <begin position="5"/>
        <end position="252"/>
    </location>
</feature>
<dbReference type="GO" id="GO:0005524">
    <property type="term" value="F:ATP binding"/>
    <property type="evidence" value="ECO:0007669"/>
    <property type="project" value="UniProtKB-KW"/>
</dbReference>
<dbReference type="InterPro" id="IPR029439">
    <property type="entry name" value="Wzt_C"/>
</dbReference>
<keyword evidence="4 7" id="KW-0067">ATP-binding</keyword>
<keyword evidence="3" id="KW-0547">Nucleotide-binding</keyword>
<dbReference type="InterPro" id="IPR027417">
    <property type="entry name" value="P-loop_NTPase"/>
</dbReference>
<feature type="region of interest" description="Disordered" evidence="5">
    <location>
        <begin position="244"/>
        <end position="270"/>
    </location>
</feature>
<dbReference type="Pfam" id="PF14524">
    <property type="entry name" value="Wzt_C"/>
    <property type="match status" value="1"/>
</dbReference>
<dbReference type="InterPro" id="IPR015860">
    <property type="entry name" value="ABC_transpr_TagH-like"/>
</dbReference>
<dbReference type="EMBL" id="JACXWA010000041">
    <property type="protein sequence ID" value="MBD3870206.1"/>
    <property type="molecule type" value="Genomic_DNA"/>
</dbReference>
<dbReference type="Gene3D" id="3.40.50.300">
    <property type="entry name" value="P-loop containing nucleotide triphosphate hydrolases"/>
    <property type="match status" value="1"/>
</dbReference>
<evidence type="ECO:0000259" key="6">
    <source>
        <dbReference type="PROSITE" id="PS50893"/>
    </source>
</evidence>
<dbReference type="Pfam" id="PF00005">
    <property type="entry name" value="ABC_tran"/>
    <property type="match status" value="1"/>
</dbReference>
<dbReference type="CDD" id="cd10147">
    <property type="entry name" value="Wzt_C-like"/>
    <property type="match status" value="1"/>
</dbReference>
<accession>A0A8J6Y016</accession>
<dbReference type="Gene3D" id="2.70.50.60">
    <property type="entry name" value="abc- transporter (atp binding component) like domain"/>
    <property type="match status" value="1"/>
</dbReference>
<evidence type="ECO:0000313" key="8">
    <source>
        <dbReference type="Proteomes" id="UP000598633"/>
    </source>
</evidence>
<dbReference type="InterPro" id="IPR003593">
    <property type="entry name" value="AAA+_ATPase"/>
</dbReference>
<evidence type="ECO:0000256" key="1">
    <source>
        <dbReference type="ARBA" id="ARBA00005417"/>
    </source>
</evidence>
<dbReference type="InterPro" id="IPR003439">
    <property type="entry name" value="ABC_transporter-like_ATP-bd"/>
</dbReference>
<dbReference type="PROSITE" id="PS50893">
    <property type="entry name" value="ABC_TRANSPORTER_2"/>
    <property type="match status" value="1"/>
</dbReference>
<name>A0A8J6Y016_9BACT</name>
<proteinExistence type="inferred from homology"/>
<dbReference type="SUPFAM" id="SSF52540">
    <property type="entry name" value="P-loop containing nucleoside triphosphate hydrolases"/>
    <property type="match status" value="1"/>
</dbReference>
<dbReference type="AlphaFoldDB" id="A0A8J6Y016"/>
<dbReference type="InterPro" id="IPR050683">
    <property type="entry name" value="Bact_Polysacc_Export_ATP-bd"/>
</dbReference>
<dbReference type="SMART" id="SM00382">
    <property type="entry name" value="AAA"/>
    <property type="match status" value="1"/>
</dbReference>
<comment type="similarity">
    <text evidence="1">Belongs to the ABC transporter superfamily.</text>
</comment>
<evidence type="ECO:0000256" key="3">
    <source>
        <dbReference type="ARBA" id="ARBA00022741"/>
    </source>
</evidence>